<dbReference type="CDD" id="cd07996">
    <property type="entry name" value="WGR_MMR_like"/>
    <property type="match status" value="1"/>
</dbReference>
<evidence type="ECO:0000313" key="4">
    <source>
        <dbReference type="EMBL" id="CUH39385.1"/>
    </source>
</evidence>
<dbReference type="EMBL" id="CYPR01000141">
    <property type="protein sequence ID" value="CUH39385.1"/>
    <property type="molecule type" value="Genomic_DNA"/>
</dbReference>
<dbReference type="SUPFAM" id="SSF142921">
    <property type="entry name" value="WGR domain-like"/>
    <property type="match status" value="1"/>
</dbReference>
<evidence type="ECO:0000256" key="1">
    <source>
        <dbReference type="SAM" id="MobiDB-lite"/>
    </source>
</evidence>
<dbReference type="OrthoDB" id="5801306at2"/>
<proteinExistence type="predicted"/>
<keyword evidence="2" id="KW-0812">Transmembrane</keyword>
<sequence length="101" mass="11548">MPTCEDAETVLIRDDPDMNMHRFYGVSVVSDLFGLHVLVVRWGRQGRAGRMRIDASGSRREMSHRLSEIVTRKVLRGYAPLGEPCKQHRADGPELPLFERD</sequence>
<keyword evidence="2" id="KW-1133">Transmembrane helix</keyword>
<dbReference type="InterPro" id="IPR008893">
    <property type="entry name" value="WGR_domain"/>
</dbReference>
<dbReference type="AlphaFoldDB" id="A0A0M7BDF8"/>
<keyword evidence="5" id="KW-1185">Reference proteome</keyword>
<keyword evidence="2" id="KW-0472">Membrane</keyword>
<gene>
    <name evidence="4" type="ORF">JSE7799_02110</name>
</gene>
<feature type="compositionally biased region" description="Basic and acidic residues" evidence="1">
    <location>
        <begin position="85"/>
        <end position="101"/>
    </location>
</feature>
<evidence type="ECO:0000313" key="5">
    <source>
        <dbReference type="Proteomes" id="UP000049455"/>
    </source>
</evidence>
<evidence type="ECO:0000259" key="3">
    <source>
        <dbReference type="PROSITE" id="PS51977"/>
    </source>
</evidence>
<evidence type="ECO:0000256" key="2">
    <source>
        <dbReference type="SAM" id="Phobius"/>
    </source>
</evidence>
<dbReference type="PROSITE" id="PS51977">
    <property type="entry name" value="WGR"/>
    <property type="match status" value="1"/>
</dbReference>
<feature type="domain" description="WGR" evidence="3">
    <location>
        <begin position="1"/>
        <end position="91"/>
    </location>
</feature>
<dbReference type="Proteomes" id="UP000049455">
    <property type="component" value="Unassembled WGS sequence"/>
</dbReference>
<dbReference type="InterPro" id="IPR049809">
    <property type="entry name" value="YehF/YfeS-like_WGR"/>
</dbReference>
<feature type="transmembrane region" description="Helical" evidence="2">
    <location>
        <begin position="23"/>
        <end position="43"/>
    </location>
</feature>
<name>A0A0M7BDF8_9RHOB</name>
<organism evidence="4 5">
    <name type="scientific">Jannaschia seosinensis</name>
    <dbReference type="NCBI Taxonomy" id="313367"/>
    <lineage>
        <taxon>Bacteria</taxon>
        <taxon>Pseudomonadati</taxon>
        <taxon>Pseudomonadota</taxon>
        <taxon>Alphaproteobacteria</taxon>
        <taxon>Rhodobacterales</taxon>
        <taxon>Roseobacteraceae</taxon>
        <taxon>Jannaschia</taxon>
    </lineage>
</organism>
<feature type="region of interest" description="Disordered" evidence="1">
    <location>
        <begin position="82"/>
        <end position="101"/>
    </location>
</feature>
<dbReference type="Gene3D" id="2.20.140.10">
    <property type="entry name" value="WGR domain"/>
    <property type="match status" value="1"/>
</dbReference>
<reference evidence="4 5" key="1">
    <citation type="submission" date="2015-09" db="EMBL/GenBank/DDBJ databases">
        <authorList>
            <person name="Jackson K.R."/>
            <person name="Lunt B.L."/>
            <person name="Fisher J.N.B."/>
            <person name="Gardner A.V."/>
            <person name="Bailey M.E."/>
            <person name="Deus L.M."/>
            <person name="Earl A.S."/>
            <person name="Gibby P.D."/>
            <person name="Hartmann K.A."/>
            <person name="Liu J.E."/>
            <person name="Manci A.M."/>
            <person name="Nielsen D.A."/>
            <person name="Solomon M.B."/>
            <person name="Breakwell D.P."/>
            <person name="Burnett S.H."/>
            <person name="Grose J.H."/>
        </authorList>
    </citation>
    <scope>NUCLEOTIDE SEQUENCE [LARGE SCALE GENOMIC DNA]</scope>
    <source>
        <strain evidence="4 5">CECT 7799</strain>
    </source>
</reference>
<protein>
    <submittedName>
        <fullName evidence="4">WGR domain protein</fullName>
    </submittedName>
</protein>
<dbReference type="Pfam" id="PF05406">
    <property type="entry name" value="WGR"/>
    <property type="match status" value="1"/>
</dbReference>
<dbReference type="InterPro" id="IPR036930">
    <property type="entry name" value="WGR_dom_sf"/>
</dbReference>
<accession>A0A0M7BDF8</accession>
<dbReference type="RefSeq" id="WP_055663583.1">
    <property type="nucleotide sequence ID" value="NZ_CYPR01000141.1"/>
</dbReference>